<evidence type="ECO:0000259" key="5">
    <source>
        <dbReference type="Pfam" id="PF01266"/>
    </source>
</evidence>
<proteinExistence type="predicted"/>
<evidence type="ECO:0000256" key="4">
    <source>
        <dbReference type="ARBA" id="ARBA00023002"/>
    </source>
</evidence>
<name>A0AA46TJJ1_9ACTN</name>
<dbReference type="Proteomes" id="UP001164390">
    <property type="component" value="Chromosome"/>
</dbReference>
<evidence type="ECO:0000256" key="1">
    <source>
        <dbReference type="ARBA" id="ARBA00001974"/>
    </source>
</evidence>
<evidence type="ECO:0000313" key="6">
    <source>
        <dbReference type="EMBL" id="UYM06445.1"/>
    </source>
</evidence>
<dbReference type="SUPFAM" id="SSF51905">
    <property type="entry name" value="FAD/NAD(P)-binding domain"/>
    <property type="match status" value="1"/>
</dbReference>
<dbReference type="Gene3D" id="3.50.50.60">
    <property type="entry name" value="FAD/NAD(P)-binding domain"/>
    <property type="match status" value="1"/>
</dbReference>
<dbReference type="KEGG" id="sgrg:L0C25_05045"/>
<dbReference type="Pfam" id="PF01266">
    <property type="entry name" value="DAO"/>
    <property type="match status" value="1"/>
</dbReference>
<dbReference type="AlphaFoldDB" id="A0AA46TJJ1"/>
<evidence type="ECO:0000256" key="2">
    <source>
        <dbReference type="ARBA" id="ARBA00022630"/>
    </source>
</evidence>
<organism evidence="6 7">
    <name type="scientific">Solicola gregarius</name>
    <dbReference type="NCBI Taxonomy" id="2908642"/>
    <lineage>
        <taxon>Bacteria</taxon>
        <taxon>Bacillati</taxon>
        <taxon>Actinomycetota</taxon>
        <taxon>Actinomycetes</taxon>
        <taxon>Propionibacteriales</taxon>
        <taxon>Nocardioidaceae</taxon>
        <taxon>Solicola</taxon>
    </lineage>
</organism>
<dbReference type="Gene3D" id="3.30.9.10">
    <property type="entry name" value="D-Amino Acid Oxidase, subunit A, domain 2"/>
    <property type="match status" value="1"/>
</dbReference>
<dbReference type="PANTHER" id="PTHR10961:SF7">
    <property type="entry name" value="FAD DEPENDENT OXIDOREDUCTASE DOMAIN-CONTAINING PROTEIN"/>
    <property type="match status" value="1"/>
</dbReference>
<accession>A0AA46TJJ1</accession>
<dbReference type="InterPro" id="IPR006076">
    <property type="entry name" value="FAD-dep_OxRdtase"/>
</dbReference>
<dbReference type="GO" id="GO:0008115">
    <property type="term" value="F:sarcosine oxidase activity"/>
    <property type="evidence" value="ECO:0007669"/>
    <property type="project" value="TreeGrafter"/>
</dbReference>
<dbReference type="GO" id="GO:0050131">
    <property type="term" value="F:N-methyl-L-amino-acid oxidase activity"/>
    <property type="evidence" value="ECO:0007669"/>
    <property type="project" value="UniProtKB-EC"/>
</dbReference>
<dbReference type="PANTHER" id="PTHR10961">
    <property type="entry name" value="PEROXISOMAL SARCOSINE OXIDASE"/>
    <property type="match status" value="1"/>
</dbReference>
<dbReference type="InterPro" id="IPR036188">
    <property type="entry name" value="FAD/NAD-bd_sf"/>
</dbReference>
<keyword evidence="3" id="KW-0274">FAD</keyword>
<dbReference type="EC" id="1.5.3.2" evidence="6"/>
<dbReference type="NCBIfam" id="NF008425">
    <property type="entry name" value="PRK11259.1"/>
    <property type="match status" value="1"/>
</dbReference>
<dbReference type="InterPro" id="IPR045170">
    <property type="entry name" value="MTOX"/>
</dbReference>
<evidence type="ECO:0000256" key="3">
    <source>
        <dbReference type="ARBA" id="ARBA00022827"/>
    </source>
</evidence>
<gene>
    <name evidence="6" type="primary">solA</name>
    <name evidence="6" type="ORF">L0C25_05045</name>
</gene>
<evidence type="ECO:0000313" key="7">
    <source>
        <dbReference type="Proteomes" id="UP001164390"/>
    </source>
</evidence>
<dbReference type="SUPFAM" id="SSF54373">
    <property type="entry name" value="FAD-linked reductases, C-terminal domain"/>
    <property type="match status" value="1"/>
</dbReference>
<sequence>MDAQVAVIGTGSIGSMTLWQLARAGVSAIGFEQFGIAHDRAAAGGESRIFRTAYLEGPEYVPLLRRAHELWRELEAESGRALLTLNGGLMIGDRDSEAMRNVQASIDDFGLRHEVLDHTAMASRYPQHAIDPDEIAILDLDAGVLRPEFAVAAATYRARELAAAIRPHEQVTAIEPAADSVLIRTDRGAYAVEQAVVTTGPWTARFAPALASHIRPRRLVMTWYQAEDPELWRSEACPIFIRDNEDAHIFGIPTLDGGSVKVAPHSDDDGYLADADELDRNVEVDLVEPVNAAVARYLPGLIPEPVRVSAYMDAYTSDGHGVVGRAPGAENVWLLGAFSGHGFKMATAFGQVASDLVRHGTTDLPIGHLDPARFGG</sequence>
<keyword evidence="4 6" id="KW-0560">Oxidoreductase</keyword>
<dbReference type="GO" id="GO:0050660">
    <property type="term" value="F:flavin adenine dinucleotide binding"/>
    <property type="evidence" value="ECO:0007669"/>
    <property type="project" value="InterPro"/>
</dbReference>
<feature type="domain" description="FAD dependent oxidoreductase" evidence="5">
    <location>
        <begin position="5"/>
        <end position="356"/>
    </location>
</feature>
<comment type="cofactor">
    <cofactor evidence="1">
        <name>FAD</name>
        <dbReference type="ChEBI" id="CHEBI:57692"/>
    </cofactor>
</comment>
<keyword evidence="7" id="KW-1185">Reference proteome</keyword>
<keyword evidence="2" id="KW-0285">Flavoprotein</keyword>
<dbReference type="RefSeq" id="WP_271635348.1">
    <property type="nucleotide sequence ID" value="NZ_CP094970.1"/>
</dbReference>
<protein>
    <submittedName>
        <fullName evidence="6">N-methyl-L-tryptophan oxidase</fullName>
        <ecNumber evidence="6">1.5.3.2</ecNumber>
    </submittedName>
</protein>
<dbReference type="EMBL" id="CP094970">
    <property type="protein sequence ID" value="UYM06445.1"/>
    <property type="molecule type" value="Genomic_DNA"/>
</dbReference>
<reference evidence="6" key="1">
    <citation type="submission" date="2022-01" db="EMBL/GenBank/DDBJ databases">
        <title>Nocardioidaceae gen. sp. A5X3R13.</title>
        <authorList>
            <person name="Lopez Marin M.A."/>
            <person name="Uhlik O."/>
        </authorList>
    </citation>
    <scope>NUCLEOTIDE SEQUENCE</scope>
    <source>
        <strain evidence="6">A5X3R13</strain>
    </source>
</reference>